<dbReference type="AlphaFoldDB" id="A0A8D2F8E8"/>
<evidence type="ECO:0000313" key="2">
    <source>
        <dbReference type="Ensembl" id="ENSTGEP00000017116.1"/>
    </source>
</evidence>
<evidence type="ECO:0000256" key="1">
    <source>
        <dbReference type="SAM" id="Phobius"/>
    </source>
</evidence>
<protein>
    <submittedName>
        <fullName evidence="2">Uncharacterized protein</fullName>
    </submittedName>
</protein>
<keyword evidence="1" id="KW-1133">Transmembrane helix</keyword>
<name>A0A8D2F8E8_THEGE</name>
<dbReference type="Ensembl" id="ENSTGET00000020431.1">
    <property type="protein sequence ID" value="ENSTGEP00000017116.1"/>
    <property type="gene ID" value="ENSTGEG00000013835.1"/>
</dbReference>
<reference evidence="2" key="2">
    <citation type="submission" date="2025-09" db="UniProtKB">
        <authorList>
            <consortium name="Ensembl"/>
        </authorList>
    </citation>
    <scope>IDENTIFICATION</scope>
</reference>
<accession>A0A8D2F8E8</accession>
<feature type="transmembrane region" description="Helical" evidence="1">
    <location>
        <begin position="44"/>
        <end position="62"/>
    </location>
</feature>
<keyword evidence="1" id="KW-0812">Transmembrane</keyword>
<sequence length="69" mass="7959">HRRSFPATASLWEFCGDSFIGFSLLSQDFIDQNILEPVTRAQRVWITPLLPTICLLAFYVQFVNQVQNV</sequence>
<reference evidence="2" key="1">
    <citation type="submission" date="2025-08" db="UniProtKB">
        <authorList>
            <consortium name="Ensembl"/>
        </authorList>
    </citation>
    <scope>IDENTIFICATION</scope>
</reference>
<dbReference type="Proteomes" id="UP000694411">
    <property type="component" value="Unassembled WGS sequence"/>
</dbReference>
<evidence type="ECO:0000313" key="3">
    <source>
        <dbReference type="Proteomes" id="UP000694411"/>
    </source>
</evidence>
<proteinExistence type="predicted"/>
<keyword evidence="1" id="KW-0472">Membrane</keyword>
<keyword evidence="3" id="KW-1185">Reference proteome</keyword>
<organism evidence="2 3">
    <name type="scientific">Theropithecus gelada</name>
    <name type="common">Gelada baboon</name>
    <dbReference type="NCBI Taxonomy" id="9565"/>
    <lineage>
        <taxon>Eukaryota</taxon>
        <taxon>Metazoa</taxon>
        <taxon>Chordata</taxon>
        <taxon>Craniata</taxon>
        <taxon>Vertebrata</taxon>
        <taxon>Euteleostomi</taxon>
        <taxon>Mammalia</taxon>
        <taxon>Eutheria</taxon>
        <taxon>Euarchontoglires</taxon>
        <taxon>Primates</taxon>
        <taxon>Haplorrhini</taxon>
        <taxon>Catarrhini</taxon>
        <taxon>Cercopithecidae</taxon>
        <taxon>Cercopithecinae</taxon>
        <taxon>Theropithecus</taxon>
    </lineage>
</organism>